<keyword evidence="3" id="KW-0964">Secreted</keyword>
<evidence type="ECO:0000256" key="3">
    <source>
        <dbReference type="ARBA" id="ARBA00022525"/>
    </source>
</evidence>
<proteinExistence type="inferred from homology"/>
<dbReference type="InterPro" id="IPR011061">
    <property type="entry name" value="Hirudin/antistatin"/>
</dbReference>
<dbReference type="SUPFAM" id="SSF57262">
    <property type="entry name" value="Leech antihemostatic proteins"/>
    <property type="match status" value="2"/>
</dbReference>
<keyword evidence="6" id="KW-1133">Transmembrane helix</keyword>
<evidence type="ECO:0000256" key="6">
    <source>
        <dbReference type="SAM" id="Phobius"/>
    </source>
</evidence>
<dbReference type="GO" id="GO:0005576">
    <property type="term" value="C:extracellular region"/>
    <property type="evidence" value="ECO:0007669"/>
    <property type="project" value="UniProtKB-SubCell"/>
</dbReference>
<keyword evidence="6" id="KW-0812">Transmembrane</keyword>
<evidence type="ECO:0000256" key="5">
    <source>
        <dbReference type="ARBA" id="ARBA00022900"/>
    </source>
</evidence>
<evidence type="ECO:0000256" key="2">
    <source>
        <dbReference type="ARBA" id="ARBA00008768"/>
    </source>
</evidence>
<dbReference type="AlphaFoldDB" id="A0A7T0KAU1"/>
<dbReference type="Pfam" id="PF02822">
    <property type="entry name" value="Antistasin"/>
    <property type="match status" value="1"/>
</dbReference>
<name>A0A7T0KAU1_9ANNE</name>
<dbReference type="PROSITE" id="PS51252">
    <property type="entry name" value="ANTISTASIN"/>
    <property type="match status" value="1"/>
</dbReference>
<reference evidence="8" key="1">
    <citation type="submission" date="2020-01" db="EMBL/GenBank/DDBJ databases">
        <authorList>
            <person name="Gaasterland T."/>
            <person name="Baker M."/>
            <person name="Edsall L."/>
            <person name="Macagno E.R."/>
        </authorList>
    </citation>
    <scope>NUCLEOTIDE SEQUENCE</scope>
</reference>
<feature type="transmembrane region" description="Helical" evidence="6">
    <location>
        <begin position="7"/>
        <end position="29"/>
    </location>
</feature>
<comment type="similarity">
    <text evidence="2">Belongs to the protease inhibitor I15 (antistasin) family.</text>
</comment>
<evidence type="ECO:0000256" key="1">
    <source>
        <dbReference type="ARBA" id="ARBA00004613"/>
    </source>
</evidence>
<dbReference type="InterPro" id="IPR004094">
    <property type="entry name" value="Antistasin-like"/>
</dbReference>
<protein>
    <submittedName>
        <fullName evidence="8">Antistasin-like factor E</fullName>
    </submittedName>
</protein>
<dbReference type="Gene3D" id="2.10.22.10">
    <property type="entry name" value="Antistasin, domain 1"/>
    <property type="match status" value="3"/>
</dbReference>
<evidence type="ECO:0000256" key="4">
    <source>
        <dbReference type="ARBA" id="ARBA00022690"/>
    </source>
</evidence>
<sequence length="266" mass="30844">MKFVRNIYLVCFLVFYAFNFETVAVHPYFGDYELGCFDDECDNGKTCSPITNECDCDPVYCRMNCEVWAKDEKLCDVCGCSESCKDSRSCRNDERCDNFTKVCVPQSFEEMKMCWNKGCPCGQRCNLHRNECEVIAENIECQEEECPDPYLCSPVTNRCECTPVLCRMYCKFWAKDEKGCEICKCEELCQNQNCTKDMLCSSVTNRCDCQDFKCPQSYCPHGFETDENECEVCICKKPTCANCGKTTKKPRTIDRLKNWFKKKFGK</sequence>
<keyword evidence="4" id="KW-0646">Protease inhibitor</keyword>
<evidence type="ECO:0000259" key="7">
    <source>
        <dbReference type="PROSITE" id="PS51252"/>
    </source>
</evidence>
<feature type="domain" description="Antistasin-like" evidence="7">
    <location>
        <begin position="209"/>
        <end position="235"/>
    </location>
</feature>
<keyword evidence="5" id="KW-0722">Serine protease inhibitor</keyword>
<comment type="subcellular location">
    <subcellularLocation>
        <location evidence="1">Secreted</location>
    </subcellularLocation>
</comment>
<keyword evidence="6" id="KW-0472">Membrane</keyword>
<evidence type="ECO:0000313" key="8">
    <source>
        <dbReference type="EMBL" id="QPK77439.1"/>
    </source>
</evidence>
<dbReference type="GO" id="GO:0004867">
    <property type="term" value="F:serine-type endopeptidase inhibitor activity"/>
    <property type="evidence" value="ECO:0007669"/>
    <property type="project" value="UniProtKB-KW"/>
</dbReference>
<accession>A0A7T0KAU1</accession>
<organism evidence="8">
    <name type="scientific">Hirudo verbana</name>
    <dbReference type="NCBI Taxonomy" id="311461"/>
    <lineage>
        <taxon>Eukaryota</taxon>
        <taxon>Metazoa</taxon>
        <taxon>Spiralia</taxon>
        <taxon>Lophotrochozoa</taxon>
        <taxon>Annelida</taxon>
        <taxon>Clitellata</taxon>
        <taxon>Hirudinea</taxon>
        <taxon>Hirudinida</taxon>
        <taxon>Hirudiniformes</taxon>
        <taxon>Hirudinidae</taxon>
        <taxon>Hirudo</taxon>
    </lineage>
</organism>
<dbReference type="EMBL" id="MT000982">
    <property type="protein sequence ID" value="QPK77439.1"/>
    <property type="molecule type" value="Genomic_DNA"/>
</dbReference>